<evidence type="ECO:0000313" key="3">
    <source>
        <dbReference type="Proteomes" id="UP000023152"/>
    </source>
</evidence>
<feature type="transmembrane region" description="Helical" evidence="1">
    <location>
        <begin position="106"/>
        <end position="127"/>
    </location>
</feature>
<gene>
    <name evidence="2" type="ORF">RFI_32399</name>
</gene>
<keyword evidence="1" id="KW-1133">Transmembrane helix</keyword>
<evidence type="ECO:0000313" key="2">
    <source>
        <dbReference type="EMBL" id="ETO04997.1"/>
    </source>
</evidence>
<keyword evidence="1" id="KW-0812">Transmembrane</keyword>
<protein>
    <recommendedName>
        <fullName evidence="4">Transmembrane protein</fullName>
    </recommendedName>
</protein>
<organism evidence="2 3">
    <name type="scientific">Reticulomyxa filosa</name>
    <dbReference type="NCBI Taxonomy" id="46433"/>
    <lineage>
        <taxon>Eukaryota</taxon>
        <taxon>Sar</taxon>
        <taxon>Rhizaria</taxon>
        <taxon>Retaria</taxon>
        <taxon>Foraminifera</taxon>
        <taxon>Monothalamids</taxon>
        <taxon>Reticulomyxidae</taxon>
        <taxon>Reticulomyxa</taxon>
    </lineage>
</organism>
<feature type="transmembrane region" description="Helical" evidence="1">
    <location>
        <begin position="67"/>
        <end position="90"/>
    </location>
</feature>
<keyword evidence="3" id="KW-1185">Reference proteome</keyword>
<proteinExistence type="predicted"/>
<dbReference type="AlphaFoldDB" id="X6LV32"/>
<sequence>MKPYYVTFFEQRFFFGSMPELCADFEVPPRLLGTSILLLIVLVMAEIFCCTYSFYHLWKPENAHPILRITCLFYHVVVLIMLCAECFYLIGTEQNLWIHDVPVCQTLFFIISSLFVLAYGAGVFFWLKRLGLVLYMYAYLYFASDAGCLQYFSAKDFALTYPSTGEVNGKKLYWTCRRASIPFYITSAVGIGTVSILNITIGYMYITRMIQTARMVHRNEEIDLAHVGANQSNHEISKETMRILDH</sequence>
<feature type="transmembrane region" description="Helical" evidence="1">
    <location>
        <begin position="36"/>
        <end position="55"/>
    </location>
</feature>
<feature type="non-terminal residue" evidence="2">
    <location>
        <position position="246"/>
    </location>
</feature>
<feature type="transmembrane region" description="Helical" evidence="1">
    <location>
        <begin position="134"/>
        <end position="152"/>
    </location>
</feature>
<evidence type="ECO:0008006" key="4">
    <source>
        <dbReference type="Google" id="ProtNLM"/>
    </source>
</evidence>
<dbReference type="EMBL" id="ASPP01028658">
    <property type="protein sequence ID" value="ETO04997.1"/>
    <property type="molecule type" value="Genomic_DNA"/>
</dbReference>
<name>X6LV32_RETFI</name>
<evidence type="ECO:0000256" key="1">
    <source>
        <dbReference type="SAM" id="Phobius"/>
    </source>
</evidence>
<reference evidence="2 3" key="1">
    <citation type="journal article" date="2013" name="Curr. Biol.">
        <title>The Genome of the Foraminiferan Reticulomyxa filosa.</title>
        <authorList>
            <person name="Glockner G."/>
            <person name="Hulsmann N."/>
            <person name="Schleicher M."/>
            <person name="Noegel A.A."/>
            <person name="Eichinger L."/>
            <person name="Gallinger C."/>
            <person name="Pawlowski J."/>
            <person name="Sierra R."/>
            <person name="Euteneuer U."/>
            <person name="Pillet L."/>
            <person name="Moustafa A."/>
            <person name="Platzer M."/>
            <person name="Groth M."/>
            <person name="Szafranski K."/>
            <person name="Schliwa M."/>
        </authorList>
    </citation>
    <scope>NUCLEOTIDE SEQUENCE [LARGE SCALE GENOMIC DNA]</scope>
</reference>
<keyword evidence="1" id="KW-0472">Membrane</keyword>
<accession>X6LV32</accession>
<dbReference type="Proteomes" id="UP000023152">
    <property type="component" value="Unassembled WGS sequence"/>
</dbReference>
<feature type="transmembrane region" description="Helical" evidence="1">
    <location>
        <begin position="181"/>
        <end position="206"/>
    </location>
</feature>
<comment type="caution">
    <text evidence="2">The sequence shown here is derived from an EMBL/GenBank/DDBJ whole genome shotgun (WGS) entry which is preliminary data.</text>
</comment>